<evidence type="ECO:0000256" key="5">
    <source>
        <dbReference type="ARBA" id="ARBA00012451"/>
    </source>
</evidence>
<keyword evidence="9" id="KW-0472">Membrane</keyword>
<feature type="domain" description="Ppx/GppA phosphatase N-terminal" evidence="11">
    <location>
        <begin position="27"/>
        <end position="309"/>
    </location>
</feature>
<reference evidence="13 14" key="1">
    <citation type="submission" date="2013-03" db="EMBL/GenBank/DDBJ databases">
        <authorList>
            <person name="Linke B."/>
        </authorList>
    </citation>
    <scope>NUCLEOTIDE SEQUENCE [LARGE SCALE GENOMIC DNA]</scope>
    <source>
        <strain evidence="13 14">B13</strain>
    </source>
</reference>
<evidence type="ECO:0000313" key="14">
    <source>
        <dbReference type="Proteomes" id="UP000025241"/>
    </source>
</evidence>
<dbReference type="InterPro" id="IPR030673">
    <property type="entry name" value="PyroPPase_GppA_Ppx"/>
</dbReference>
<dbReference type="NCBIfam" id="TIGR03706">
    <property type="entry name" value="exo_poly_only"/>
    <property type="match status" value="1"/>
</dbReference>
<dbReference type="PANTHER" id="PTHR30005">
    <property type="entry name" value="EXOPOLYPHOSPHATASE"/>
    <property type="match status" value="1"/>
</dbReference>
<dbReference type="FunFam" id="3.30.420.40:FF:000023">
    <property type="entry name" value="Guanosine-5'-triphosphate,3'-diphosphate pyrophosphatase"/>
    <property type="match status" value="1"/>
</dbReference>
<evidence type="ECO:0000256" key="1">
    <source>
        <dbReference type="ARBA" id="ARBA00001946"/>
    </source>
</evidence>
<keyword evidence="8 13" id="KW-0378">Hydrolase</keyword>
<evidence type="ECO:0000256" key="2">
    <source>
        <dbReference type="ARBA" id="ARBA00004202"/>
    </source>
</evidence>
<comment type="similarity">
    <text evidence="3">Belongs to the GppA/Ppx family.</text>
</comment>
<dbReference type="STRING" id="1301098.PKB_0325"/>
<dbReference type="CDD" id="cd24053">
    <property type="entry name" value="ASKHA_NBD_EcPPX-GppA-like"/>
    <property type="match status" value="1"/>
</dbReference>
<evidence type="ECO:0000256" key="4">
    <source>
        <dbReference type="ARBA" id="ARBA00011738"/>
    </source>
</evidence>
<keyword evidence="14" id="KW-1185">Reference proteome</keyword>
<dbReference type="InterPro" id="IPR022371">
    <property type="entry name" value="Exopolyphosphatase"/>
</dbReference>
<dbReference type="Gene3D" id="1.10.3210.10">
    <property type="entry name" value="Hypothetical protein af1432"/>
    <property type="match status" value="1"/>
</dbReference>
<dbReference type="SUPFAM" id="SSF109604">
    <property type="entry name" value="HD-domain/PDEase-like"/>
    <property type="match status" value="1"/>
</dbReference>
<dbReference type="FunFam" id="1.10.3210.10:FF:000004">
    <property type="entry name" value="Guanosine-5'-triphosphate,3'-diphosphate pyrophosphatase"/>
    <property type="match status" value="1"/>
</dbReference>
<dbReference type="OrthoDB" id="9793035at2"/>
<dbReference type="GO" id="GO:0006798">
    <property type="term" value="P:polyphosphate catabolic process"/>
    <property type="evidence" value="ECO:0007669"/>
    <property type="project" value="TreeGrafter"/>
</dbReference>
<evidence type="ECO:0000256" key="6">
    <source>
        <dbReference type="ARBA" id="ARBA00020416"/>
    </source>
</evidence>
<sequence length="500" mass="55762">MPHTPAKTFPLIAALDLGSNSFHMVLAKADHGEIRILERLGEKVQLAAGIDEERMLSEEAMQRGFDCLRRFAQLINGMPPGSVRVVGTNALREARNRTEFTRRAEEILGHPVEVISGREEARLIYLGVSHTLPDNPGRRLVVDIGGGSTEFIVGQRFESLLRESLQMGCVSFTRRYFNDGKITPARYAQAYTAARLELMGIENSLRRLGWDEAVGASGTIRSVGLAIQAGGHGNGEINPEGLAWLKRKVLKLGEVEKLELDGIKPDRRPIFPAGLAIVEALFDALELKQMTHSEGALREGVLYDLLGRHQHEDVRERTIGALMERYHVDADQAARVEAKALAALDQVADAWQLQDEGHRELLVWGARVHELGLDIAHYHYHKHGAYLIEHSDLAGFSREDQLVLALLVRGHRRNIPADKFNDLGVEGDKLIRLCIILRFAILFHHIRGTQTMPEVTLQAGARSLELRFPAGWLEANPLTQADFEQEAGWLQRVGYQLSVS</sequence>
<protein>
    <recommendedName>
        <fullName evidence="6">Exopolyphosphatase</fullName>
        <ecNumber evidence="5">3.6.1.11</ecNumber>
    </recommendedName>
</protein>
<organism evidence="13 14">
    <name type="scientific">Pseudomonas knackmussii (strain DSM 6978 / CCUG 54928 / LMG 23759 / B13)</name>
    <dbReference type="NCBI Taxonomy" id="1301098"/>
    <lineage>
        <taxon>Bacteria</taxon>
        <taxon>Pseudomonadati</taxon>
        <taxon>Pseudomonadota</taxon>
        <taxon>Gammaproteobacteria</taxon>
        <taxon>Pseudomonadales</taxon>
        <taxon>Pseudomonadaceae</taxon>
        <taxon>Pseudomonas</taxon>
    </lineage>
</organism>
<proteinExistence type="inferred from homology"/>
<evidence type="ECO:0000259" key="12">
    <source>
        <dbReference type="Pfam" id="PF21447"/>
    </source>
</evidence>
<dbReference type="InterPro" id="IPR003695">
    <property type="entry name" value="Ppx_GppA_N"/>
</dbReference>
<dbReference type="Gene3D" id="3.30.420.150">
    <property type="entry name" value="Exopolyphosphatase. Domain 2"/>
    <property type="match status" value="1"/>
</dbReference>
<dbReference type="EMBL" id="HG322950">
    <property type="protein sequence ID" value="CDF81703.1"/>
    <property type="molecule type" value="Genomic_DNA"/>
</dbReference>
<evidence type="ECO:0000259" key="11">
    <source>
        <dbReference type="Pfam" id="PF02541"/>
    </source>
</evidence>
<evidence type="ECO:0000256" key="3">
    <source>
        <dbReference type="ARBA" id="ARBA00007125"/>
    </source>
</evidence>
<reference evidence="13 14" key="2">
    <citation type="submission" date="2014-05" db="EMBL/GenBank/DDBJ databases">
        <title>Genome sequence of the 3-chlorobenzoate degrading bacterium Pseudomonas knackmussii B13 shows multiple evidence for horizontal gene transfer.</title>
        <authorList>
            <person name="Miyazaki R."/>
            <person name="Bertelli C."/>
            <person name="Falquet L."/>
            <person name="Robinson-Rechavi M."/>
            <person name="Gharib W."/>
            <person name="Roy S."/>
            <person name="Van der Meer J.R."/>
        </authorList>
    </citation>
    <scope>NUCLEOTIDE SEQUENCE [LARGE SCALE GENOMIC DNA]</scope>
    <source>
        <strain evidence="13 14">B13</strain>
    </source>
</reference>
<evidence type="ECO:0000256" key="7">
    <source>
        <dbReference type="ARBA" id="ARBA00022475"/>
    </source>
</evidence>
<accession>A0A024HB44</accession>
<dbReference type="AlphaFoldDB" id="A0A024HB44"/>
<evidence type="ECO:0000256" key="9">
    <source>
        <dbReference type="ARBA" id="ARBA00023136"/>
    </source>
</evidence>
<dbReference type="InterPro" id="IPR043129">
    <property type="entry name" value="ATPase_NBD"/>
</dbReference>
<dbReference type="EC" id="3.6.1.11" evidence="5"/>
<evidence type="ECO:0000313" key="13">
    <source>
        <dbReference type="EMBL" id="CDF81703.1"/>
    </source>
</evidence>
<dbReference type="SUPFAM" id="SSF53067">
    <property type="entry name" value="Actin-like ATPase domain"/>
    <property type="match status" value="2"/>
</dbReference>
<comment type="catalytic activity">
    <reaction evidence="10">
        <text>[phosphate](n) + H2O = [phosphate](n-1) + phosphate + H(+)</text>
        <dbReference type="Rhea" id="RHEA:21528"/>
        <dbReference type="Rhea" id="RHEA-COMP:9859"/>
        <dbReference type="Rhea" id="RHEA-COMP:14279"/>
        <dbReference type="ChEBI" id="CHEBI:15377"/>
        <dbReference type="ChEBI" id="CHEBI:15378"/>
        <dbReference type="ChEBI" id="CHEBI:16838"/>
        <dbReference type="ChEBI" id="CHEBI:43474"/>
        <dbReference type="EC" id="3.6.1.11"/>
    </reaction>
</comment>
<dbReference type="GO" id="GO:0004309">
    <property type="term" value="F:exopolyphosphatase activity"/>
    <property type="evidence" value="ECO:0007669"/>
    <property type="project" value="UniProtKB-EC"/>
</dbReference>
<name>A0A024HB44_PSEKB</name>
<feature type="domain" description="Ppx/GppA phosphatase C-terminal" evidence="12">
    <location>
        <begin position="314"/>
        <end position="486"/>
    </location>
</feature>
<dbReference type="PIRSF" id="PIRSF001267">
    <property type="entry name" value="Pyrophosphatase_GppA_Ppx"/>
    <property type="match status" value="1"/>
</dbReference>
<dbReference type="eggNOG" id="COG0248">
    <property type="taxonomic scope" value="Bacteria"/>
</dbReference>
<dbReference type="Pfam" id="PF21447">
    <property type="entry name" value="Ppx-GppA_III"/>
    <property type="match status" value="1"/>
</dbReference>
<gene>
    <name evidence="13" type="primary">ppx</name>
    <name evidence="13" type="ORF">PKB_0325</name>
</gene>
<dbReference type="GO" id="GO:0005886">
    <property type="term" value="C:plasma membrane"/>
    <property type="evidence" value="ECO:0007669"/>
    <property type="project" value="UniProtKB-SubCell"/>
</dbReference>
<evidence type="ECO:0000256" key="8">
    <source>
        <dbReference type="ARBA" id="ARBA00022801"/>
    </source>
</evidence>
<keyword evidence="7" id="KW-1003">Cell membrane</keyword>
<dbReference type="Pfam" id="PF02541">
    <property type="entry name" value="Ppx-GppA"/>
    <property type="match status" value="1"/>
</dbReference>
<dbReference type="HOGENOM" id="CLU_025908_4_0_6"/>
<dbReference type="FunFam" id="3.30.420.150:FF:000001">
    <property type="entry name" value="Guanosine-5'-triphosphate,3'-diphosphate pyrophosphatase"/>
    <property type="match status" value="1"/>
</dbReference>
<dbReference type="InterPro" id="IPR048950">
    <property type="entry name" value="Ppx_GppA_C"/>
</dbReference>
<comment type="subcellular location">
    <subcellularLocation>
        <location evidence="2">Cell membrane</location>
        <topology evidence="2">Peripheral membrane protein</topology>
    </subcellularLocation>
</comment>
<dbReference type="PATRIC" id="fig|1301098.3.peg.334"/>
<dbReference type="Gene3D" id="3.30.420.40">
    <property type="match status" value="1"/>
</dbReference>
<dbReference type="Proteomes" id="UP000025241">
    <property type="component" value="Chromosome I"/>
</dbReference>
<comment type="cofactor">
    <cofactor evidence="1">
        <name>Mg(2+)</name>
        <dbReference type="ChEBI" id="CHEBI:18420"/>
    </cofactor>
</comment>
<dbReference type="RefSeq" id="WP_043248465.1">
    <property type="nucleotide sequence ID" value="NZ_HG322950.1"/>
</dbReference>
<comment type="subunit">
    <text evidence="4">Homodimer.</text>
</comment>
<evidence type="ECO:0000256" key="10">
    <source>
        <dbReference type="ARBA" id="ARBA00047607"/>
    </source>
</evidence>
<dbReference type="KEGG" id="pkc:PKB_0325"/>
<dbReference type="PANTHER" id="PTHR30005:SF14">
    <property type="entry name" value="EXOPOLYPHOSPHATASE"/>
    <property type="match status" value="1"/>
</dbReference>
<dbReference type="InterPro" id="IPR050273">
    <property type="entry name" value="GppA/Ppx_hydrolase"/>
</dbReference>
<dbReference type="GO" id="GO:0042594">
    <property type="term" value="P:response to starvation"/>
    <property type="evidence" value="ECO:0007669"/>
    <property type="project" value="UniProtKB-ARBA"/>
</dbReference>